<accession>A0A6A6DY56</accession>
<name>A0A6A6DY56_9PEZI</name>
<sequence length="131" mass="14639">MVLIPLCRDMPFSRCSKRLCDKCAGPGAHAALVSLSGVGYSISTSTLRAIRLTVHASTRAWFEEAYRDITDRLELPGRDNLKINVLRLVRNWLCDEINGQWMMVLDNVNDVETFFLKSSESSSASLAAYLP</sequence>
<evidence type="ECO:0000313" key="1">
    <source>
        <dbReference type="EMBL" id="KAF2182910.1"/>
    </source>
</evidence>
<gene>
    <name evidence="1" type="ORF">K469DRAFT_786934</name>
</gene>
<proteinExistence type="predicted"/>
<reference evidence="1" key="1">
    <citation type="journal article" date="2020" name="Stud. Mycol.">
        <title>101 Dothideomycetes genomes: a test case for predicting lifestyles and emergence of pathogens.</title>
        <authorList>
            <person name="Haridas S."/>
            <person name="Albert R."/>
            <person name="Binder M."/>
            <person name="Bloem J."/>
            <person name="Labutti K."/>
            <person name="Salamov A."/>
            <person name="Andreopoulos B."/>
            <person name="Baker S."/>
            <person name="Barry K."/>
            <person name="Bills G."/>
            <person name="Bluhm B."/>
            <person name="Cannon C."/>
            <person name="Castanera R."/>
            <person name="Culley D."/>
            <person name="Daum C."/>
            <person name="Ezra D."/>
            <person name="Gonzalez J."/>
            <person name="Henrissat B."/>
            <person name="Kuo A."/>
            <person name="Liang C."/>
            <person name="Lipzen A."/>
            <person name="Lutzoni F."/>
            <person name="Magnuson J."/>
            <person name="Mondo S."/>
            <person name="Nolan M."/>
            <person name="Ohm R."/>
            <person name="Pangilinan J."/>
            <person name="Park H.-J."/>
            <person name="Ramirez L."/>
            <person name="Alfaro M."/>
            <person name="Sun H."/>
            <person name="Tritt A."/>
            <person name="Yoshinaga Y."/>
            <person name="Zwiers L.-H."/>
            <person name="Turgeon B."/>
            <person name="Goodwin S."/>
            <person name="Spatafora J."/>
            <person name="Crous P."/>
            <person name="Grigoriev I."/>
        </authorList>
    </citation>
    <scope>NUCLEOTIDE SEQUENCE</scope>
    <source>
        <strain evidence="1">CBS 207.26</strain>
    </source>
</reference>
<keyword evidence="2" id="KW-1185">Reference proteome</keyword>
<dbReference type="EMBL" id="ML994645">
    <property type="protein sequence ID" value="KAF2182910.1"/>
    <property type="molecule type" value="Genomic_DNA"/>
</dbReference>
<dbReference type="OrthoDB" id="20872at2759"/>
<organism evidence="1 2">
    <name type="scientific">Zopfia rhizophila CBS 207.26</name>
    <dbReference type="NCBI Taxonomy" id="1314779"/>
    <lineage>
        <taxon>Eukaryota</taxon>
        <taxon>Fungi</taxon>
        <taxon>Dikarya</taxon>
        <taxon>Ascomycota</taxon>
        <taxon>Pezizomycotina</taxon>
        <taxon>Dothideomycetes</taxon>
        <taxon>Dothideomycetes incertae sedis</taxon>
        <taxon>Zopfiaceae</taxon>
        <taxon>Zopfia</taxon>
    </lineage>
</organism>
<evidence type="ECO:0000313" key="2">
    <source>
        <dbReference type="Proteomes" id="UP000800200"/>
    </source>
</evidence>
<dbReference type="Proteomes" id="UP000800200">
    <property type="component" value="Unassembled WGS sequence"/>
</dbReference>
<protein>
    <submittedName>
        <fullName evidence="1">Uncharacterized protein</fullName>
    </submittedName>
</protein>
<dbReference type="AlphaFoldDB" id="A0A6A6DY56"/>